<evidence type="ECO:0000256" key="4">
    <source>
        <dbReference type="ARBA" id="ARBA00022989"/>
    </source>
</evidence>
<evidence type="ECO:0000256" key="9">
    <source>
        <dbReference type="SAM" id="Coils"/>
    </source>
</evidence>
<feature type="region of interest" description="Disordered" evidence="10">
    <location>
        <begin position="643"/>
        <end position="667"/>
    </location>
</feature>
<keyword evidence="9" id="KW-0175">Coiled coil</keyword>
<comment type="subcellular location">
    <subcellularLocation>
        <location evidence="7">Nucleus outer membrane</location>
        <topology evidence="7">Single-pass type IV membrane protein</topology>
    </subcellularLocation>
</comment>
<keyword evidence="4 11" id="KW-1133">Transmembrane helix</keyword>
<evidence type="ECO:0000313" key="13">
    <source>
        <dbReference type="EMBL" id="GLD56403.1"/>
    </source>
</evidence>
<feature type="transmembrane region" description="Helical" evidence="11">
    <location>
        <begin position="963"/>
        <end position="983"/>
    </location>
</feature>
<keyword evidence="2 8" id="KW-0812">Transmembrane</keyword>
<dbReference type="InterPro" id="IPR052403">
    <property type="entry name" value="LINC-complex_assoc"/>
</dbReference>
<gene>
    <name evidence="13" type="ORF">AKAME5_000875300</name>
</gene>
<evidence type="ECO:0000256" key="8">
    <source>
        <dbReference type="PROSITE-ProRule" id="PRU00385"/>
    </source>
</evidence>
<feature type="compositionally biased region" description="Basic and acidic residues" evidence="10">
    <location>
        <begin position="747"/>
        <end position="761"/>
    </location>
</feature>
<feature type="topological domain" description="Perinuclear space" evidence="8">
    <location>
        <begin position="984"/>
        <end position="1012"/>
    </location>
</feature>
<evidence type="ECO:0000256" key="5">
    <source>
        <dbReference type="ARBA" id="ARBA00023136"/>
    </source>
</evidence>
<dbReference type="PROSITE" id="PS51049">
    <property type="entry name" value="KASH"/>
    <property type="match status" value="1"/>
</dbReference>
<feature type="coiled-coil region" evidence="9">
    <location>
        <begin position="477"/>
        <end position="504"/>
    </location>
</feature>
<dbReference type="Pfam" id="PF25803">
    <property type="entry name" value="Spectrin_SYNE1_2"/>
    <property type="match status" value="1"/>
</dbReference>
<dbReference type="InterPro" id="IPR057933">
    <property type="entry name" value="SYNE3_dom"/>
</dbReference>
<evidence type="ECO:0000256" key="7">
    <source>
        <dbReference type="ARBA" id="ARBA00046312"/>
    </source>
</evidence>
<keyword evidence="5 8" id="KW-0472">Membrane</keyword>
<evidence type="ECO:0000259" key="12">
    <source>
        <dbReference type="PROSITE" id="PS51049"/>
    </source>
</evidence>
<dbReference type="GO" id="GO:0005737">
    <property type="term" value="C:cytoplasm"/>
    <property type="evidence" value="ECO:0007669"/>
    <property type="project" value="TreeGrafter"/>
</dbReference>
<comment type="similarity">
    <text evidence="1">Belongs to the nesprin family.</text>
</comment>
<name>A0AAD3R5Q2_LATJO</name>
<dbReference type="PANTHER" id="PTHR47535:SF2">
    <property type="entry name" value="NESPRIN-3"/>
    <property type="match status" value="1"/>
</dbReference>
<keyword evidence="3" id="KW-0677">Repeat</keyword>
<evidence type="ECO:0000256" key="10">
    <source>
        <dbReference type="SAM" id="MobiDB-lite"/>
    </source>
</evidence>
<feature type="domain" description="KASH" evidence="12">
    <location>
        <begin position="954"/>
        <end position="1012"/>
    </location>
</feature>
<feature type="topological domain" description="Cytoplasmic" evidence="8">
    <location>
        <begin position="1"/>
        <end position="962"/>
    </location>
</feature>
<dbReference type="SMART" id="SM00150">
    <property type="entry name" value="SPEC"/>
    <property type="match status" value="3"/>
</dbReference>
<dbReference type="SMART" id="SM01249">
    <property type="entry name" value="KASH"/>
    <property type="match status" value="1"/>
</dbReference>
<dbReference type="InterPro" id="IPR012315">
    <property type="entry name" value="KASH"/>
</dbReference>
<comment type="caution">
    <text evidence="13">The sequence shown here is derived from an EMBL/GenBank/DDBJ whole genome shotgun (WGS) entry which is preliminary data.</text>
</comment>
<evidence type="ECO:0000256" key="1">
    <source>
        <dbReference type="ARBA" id="ARBA00008619"/>
    </source>
</evidence>
<evidence type="ECO:0000256" key="11">
    <source>
        <dbReference type="SAM" id="Phobius"/>
    </source>
</evidence>
<sequence>MTQQEQQEFMESLEAALSWMKAIQERLKANDNTQGPRDALEARLRETEKIHQSEHEGRVKMDMALVAANSLLQSEDEELRNHTHAKLKDLKSLWEETCTYIIHCHSRIEWVWLHWSEYLKAYEEFELWLTKQQRSLDVAVELQLGVKEKLWQVDQQRVVVSDIHGQAVLLERLLDEAAALHNRTQDPSVEPQAQERLQEAYNDVRDRAEERLSLLQKIAEEHQTYQGCVQRFQSWLLSKTKELTDLMEREDTAENKLKALQALDDSVAGEERTLQHIEGLGEAVRGCTSPAGAEVVVEEAEELRLGWQRLRQGLCEAEEGLRSRLDSHTQYVARCQRLGEDIGRLRVLLQGLDHELVEGRQPGDCSDHTEEQMVGQWRKYTGVRNTLTGEESQVELLKSQLKELFRFSVDSRHLSDDVLAVVKEHQSVKSRATRLCSESESGLRNILQDPLLVYAHWSHMVSQVLEASAEVTDFSHIAMLVQNIERLLKDSVQLQERLSLLQVKVHESEESITDHESFHESLLNLEKWLMIMKQKLESFHSPSGEWSIEGRQHEAERALGEFPEKELQLQQMEVQGEGVLERTSEEGQIHILRDMKRLRESWLALYNKSLNLHGLLNSSIEQTESDLRRVGSPPVESISATTELILGEDRTGSSRNQRDQQQDQPAEVYGALASSGPGWGGSLEGAGLMAGQGGWIEVHAEGHLRLTGQDNEHLSASMTDKDSGHSFKGDEVDSSAWSIRSRASHGVYKDSDGGPDGDKSTGGDSSILVGDRGALTAKVSSGNGARGSSGEGSVEAGEGLSPGGGAFMLFRRDTARQPSTAQHTMGSTGHYKSRRREFEAWLCKENELLSGILRTKGATLSAKELKTQQDTLKALRAGVPWGQEQFQLLLQESQCTDASSGPVEDVDLEELRYHWMLYKSKLKDVAVVRARAGAKRIQVKHEEPGIAAQAQKKPGLMQRVCRLALPLWLLLLALLLLAFLLPLMDEGNSCSLSNNFARSFNIMLRYDGPPPT</sequence>
<dbReference type="InterPro" id="IPR057932">
    <property type="entry name" value="Spectrin_SYNE1_3"/>
</dbReference>
<keyword evidence="14" id="KW-1185">Reference proteome</keyword>
<keyword evidence="6" id="KW-0539">Nucleus</keyword>
<dbReference type="Pfam" id="PF10541">
    <property type="entry name" value="KASH"/>
    <property type="match status" value="1"/>
</dbReference>
<dbReference type="GO" id="GO:0051015">
    <property type="term" value="F:actin filament binding"/>
    <property type="evidence" value="ECO:0007669"/>
    <property type="project" value="TreeGrafter"/>
</dbReference>
<dbReference type="Pfam" id="PF25804">
    <property type="entry name" value="SYNE3"/>
    <property type="match status" value="1"/>
</dbReference>
<evidence type="ECO:0000256" key="6">
    <source>
        <dbReference type="ARBA" id="ARBA00023242"/>
    </source>
</evidence>
<dbReference type="GO" id="GO:0007097">
    <property type="term" value="P:nuclear migration"/>
    <property type="evidence" value="ECO:0007669"/>
    <property type="project" value="TreeGrafter"/>
</dbReference>
<feature type="compositionally biased region" description="Basic and acidic residues" evidence="10">
    <location>
        <begin position="719"/>
        <end position="731"/>
    </location>
</feature>
<feature type="region of interest" description="Disordered" evidence="10">
    <location>
        <begin position="714"/>
        <end position="806"/>
    </location>
</feature>
<protein>
    <submittedName>
        <fullName evidence="13">Nesprin-3</fullName>
    </submittedName>
</protein>
<reference evidence="13" key="1">
    <citation type="submission" date="2022-08" db="EMBL/GenBank/DDBJ databases">
        <title>Genome sequencing of akame (Lates japonicus).</title>
        <authorList>
            <person name="Hashiguchi Y."/>
            <person name="Takahashi H."/>
        </authorList>
    </citation>
    <scope>NUCLEOTIDE SEQUENCE</scope>
    <source>
        <strain evidence="13">Kochi</strain>
    </source>
</reference>
<evidence type="ECO:0000313" key="14">
    <source>
        <dbReference type="Proteomes" id="UP001279410"/>
    </source>
</evidence>
<feature type="compositionally biased region" description="Basic and acidic residues" evidence="10">
    <location>
        <begin position="647"/>
        <end position="661"/>
    </location>
</feature>
<dbReference type="Gene3D" id="1.20.58.60">
    <property type="match status" value="2"/>
</dbReference>
<dbReference type="InterPro" id="IPR018159">
    <property type="entry name" value="Spectrin/alpha-actinin"/>
</dbReference>
<evidence type="ECO:0000256" key="3">
    <source>
        <dbReference type="ARBA" id="ARBA00022737"/>
    </source>
</evidence>
<dbReference type="Proteomes" id="UP001279410">
    <property type="component" value="Unassembled WGS sequence"/>
</dbReference>
<accession>A0AAD3R5Q2</accession>
<dbReference type="GO" id="GO:0005640">
    <property type="term" value="C:nuclear outer membrane"/>
    <property type="evidence" value="ECO:0007669"/>
    <property type="project" value="UniProtKB-SubCell"/>
</dbReference>
<evidence type="ECO:0000256" key="2">
    <source>
        <dbReference type="ARBA" id="ARBA00022692"/>
    </source>
</evidence>
<dbReference type="EMBL" id="BRZM01000024">
    <property type="protein sequence ID" value="GLD56403.1"/>
    <property type="molecule type" value="Genomic_DNA"/>
</dbReference>
<dbReference type="GO" id="GO:0034993">
    <property type="term" value="C:meiotic nuclear membrane microtubule tethering complex"/>
    <property type="evidence" value="ECO:0007669"/>
    <property type="project" value="TreeGrafter"/>
</dbReference>
<dbReference type="PANTHER" id="PTHR47535">
    <property type="entry name" value="MUSCLE-SPECIFIC PROTEIN 300 KDA, ISOFORM G"/>
    <property type="match status" value="1"/>
</dbReference>
<organism evidence="13 14">
    <name type="scientific">Lates japonicus</name>
    <name type="common">Japanese lates</name>
    <dbReference type="NCBI Taxonomy" id="270547"/>
    <lineage>
        <taxon>Eukaryota</taxon>
        <taxon>Metazoa</taxon>
        <taxon>Chordata</taxon>
        <taxon>Craniata</taxon>
        <taxon>Vertebrata</taxon>
        <taxon>Euteleostomi</taxon>
        <taxon>Actinopterygii</taxon>
        <taxon>Neopterygii</taxon>
        <taxon>Teleostei</taxon>
        <taxon>Neoteleostei</taxon>
        <taxon>Acanthomorphata</taxon>
        <taxon>Carangaria</taxon>
        <taxon>Carangaria incertae sedis</taxon>
        <taxon>Centropomidae</taxon>
        <taxon>Lates</taxon>
    </lineage>
</organism>
<dbReference type="SUPFAM" id="SSF46966">
    <property type="entry name" value="Spectrin repeat"/>
    <property type="match status" value="3"/>
</dbReference>
<dbReference type="AlphaFoldDB" id="A0AAD3R5Q2"/>
<proteinExistence type="inferred from homology"/>